<dbReference type="FunFam" id="3.20.20.140:FF:000032">
    <property type="entry name" value="Allantoinase Dal1"/>
    <property type="match status" value="1"/>
</dbReference>
<evidence type="ECO:0000313" key="12">
    <source>
        <dbReference type="EMBL" id="NOT33580.1"/>
    </source>
</evidence>
<protein>
    <recommendedName>
        <fullName evidence="7">allantoinase</fullName>
        <ecNumber evidence="7">3.5.2.5</ecNumber>
    </recommendedName>
</protein>
<evidence type="ECO:0000256" key="1">
    <source>
        <dbReference type="ARBA" id="ARBA00001947"/>
    </source>
</evidence>
<evidence type="ECO:0000313" key="13">
    <source>
        <dbReference type="Proteomes" id="UP000580839"/>
    </source>
</evidence>
<dbReference type="PANTHER" id="PTHR43668:SF2">
    <property type="entry name" value="ALLANTOINASE"/>
    <property type="match status" value="1"/>
</dbReference>
<dbReference type="GO" id="GO:0006145">
    <property type="term" value="P:purine nucleobase catabolic process"/>
    <property type="evidence" value="ECO:0007669"/>
    <property type="project" value="TreeGrafter"/>
</dbReference>
<keyword evidence="10" id="KW-0862">Zinc</keyword>
<evidence type="ECO:0000259" key="11">
    <source>
        <dbReference type="Pfam" id="PF01979"/>
    </source>
</evidence>
<dbReference type="PROSITE" id="PS00482">
    <property type="entry name" value="DIHYDROOROTASE_1"/>
    <property type="match status" value="1"/>
</dbReference>
<sequence length="457" mass="48504">MSSPHLLLRSRHTVVDGAVLDAVVWAVEGTIVAVIPPDDPAARGAEDLGEAWLIPGLVDSHVHVNEPGRTDWEGFATATRAAASGGITTIVDMPLNSVPATTSAAALTAKVAAAEGQCQVDVAFWGGVVPGNASELKALARAGVAGFKAFLSPSGVEEFQNVNLADLAAAAPALAAIGLPLLVHAEEPSILADAASVWEGADPRRYATWLASRPSSAETLALAGLVTYARTHRIHVHVVHLASGDLWPVVRDARARGWPLSAETCPHYLTFAAEELPDGATEFKCAPPIREAAHREALWQGLRAGAIEMVASDHSPSPPALKHRESGDFRAAWGGVASLELSLPAVWTGARTRGFEMIDVVRWMSATPARLAGLGERKGRLVPGYDADFVVFEPDNEFVVEGTRLHQRHPLTPYEGQRLSGRVRRTYVSGHLVFEDGRFDEPRGEPLLRLASGGALG</sequence>
<reference evidence="12 13" key="1">
    <citation type="submission" date="2020-04" db="EMBL/GenBank/DDBJ databases">
        <title>Metagenomic profiling of ammonia- and methane-oxidizing microorganisms in a Dutch drinking water treatment plant.</title>
        <authorList>
            <person name="Poghosyan L."/>
            <person name="Leucker S."/>
        </authorList>
    </citation>
    <scope>NUCLEOTIDE SEQUENCE [LARGE SCALE GENOMIC DNA]</scope>
    <source>
        <strain evidence="12">S-RSF-IL-03</strain>
    </source>
</reference>
<comment type="similarity">
    <text evidence="4">Belongs to the metallo-dependent hydrolases superfamily. DHOase family. Class I DHOase subfamily.</text>
</comment>
<feature type="domain" description="Amidohydrolase-related" evidence="11">
    <location>
        <begin position="53"/>
        <end position="433"/>
    </location>
</feature>
<comment type="similarity">
    <text evidence="5">Belongs to the metallo-dependent hydrolases superfamily. Allantoinase family.</text>
</comment>
<evidence type="ECO:0000256" key="2">
    <source>
        <dbReference type="ARBA" id="ARBA00002368"/>
    </source>
</evidence>
<dbReference type="Proteomes" id="UP000580839">
    <property type="component" value="Unassembled WGS sequence"/>
</dbReference>
<evidence type="ECO:0000256" key="8">
    <source>
        <dbReference type="ARBA" id="ARBA00022723"/>
    </source>
</evidence>
<dbReference type="GO" id="GO:0050897">
    <property type="term" value="F:cobalt ion binding"/>
    <property type="evidence" value="ECO:0007669"/>
    <property type="project" value="InterPro"/>
</dbReference>
<dbReference type="NCBIfam" id="TIGR03178">
    <property type="entry name" value="allantoinase"/>
    <property type="match status" value="1"/>
</dbReference>
<dbReference type="InterPro" id="IPR002195">
    <property type="entry name" value="Dihydroorotase_CS"/>
</dbReference>
<evidence type="ECO:0000256" key="6">
    <source>
        <dbReference type="ARBA" id="ARBA00011881"/>
    </source>
</evidence>
<dbReference type="AlphaFoldDB" id="A0A849SQ99"/>
<dbReference type="Pfam" id="PF01979">
    <property type="entry name" value="Amidohydro_1"/>
    <property type="match status" value="1"/>
</dbReference>
<comment type="subunit">
    <text evidence="6">Homotetramer.</text>
</comment>
<dbReference type="GO" id="GO:0004038">
    <property type="term" value="F:allantoinase activity"/>
    <property type="evidence" value="ECO:0007669"/>
    <property type="project" value="UniProtKB-EC"/>
</dbReference>
<dbReference type="GO" id="GO:0008270">
    <property type="term" value="F:zinc ion binding"/>
    <property type="evidence" value="ECO:0007669"/>
    <property type="project" value="InterPro"/>
</dbReference>
<dbReference type="InterPro" id="IPR017593">
    <property type="entry name" value="Allantoinase"/>
</dbReference>
<dbReference type="InterPro" id="IPR050138">
    <property type="entry name" value="DHOase/Allantoinase_Hydrolase"/>
</dbReference>
<keyword evidence="9 12" id="KW-0378">Hydrolase</keyword>
<comment type="cofactor">
    <cofactor evidence="1">
        <name>Zn(2+)</name>
        <dbReference type="ChEBI" id="CHEBI:29105"/>
    </cofactor>
</comment>
<dbReference type="InterPro" id="IPR011059">
    <property type="entry name" value="Metal-dep_hydrolase_composite"/>
</dbReference>
<dbReference type="InterPro" id="IPR032466">
    <property type="entry name" value="Metal_Hydrolase"/>
</dbReference>
<dbReference type="PANTHER" id="PTHR43668">
    <property type="entry name" value="ALLANTOINASE"/>
    <property type="match status" value="1"/>
</dbReference>
<dbReference type="EMBL" id="JABFRW010000055">
    <property type="protein sequence ID" value="NOT33580.1"/>
    <property type="molecule type" value="Genomic_DNA"/>
</dbReference>
<evidence type="ECO:0000256" key="3">
    <source>
        <dbReference type="ARBA" id="ARBA00004968"/>
    </source>
</evidence>
<dbReference type="SUPFAM" id="SSF51556">
    <property type="entry name" value="Metallo-dependent hydrolases"/>
    <property type="match status" value="1"/>
</dbReference>
<comment type="pathway">
    <text evidence="3">Nitrogen metabolism; (S)-allantoin degradation; allantoate from (S)-allantoin: step 1/1.</text>
</comment>
<dbReference type="InterPro" id="IPR006680">
    <property type="entry name" value="Amidohydro-rel"/>
</dbReference>
<comment type="caution">
    <text evidence="12">The sequence shown here is derived from an EMBL/GenBank/DDBJ whole genome shotgun (WGS) entry which is preliminary data.</text>
</comment>
<evidence type="ECO:0000256" key="9">
    <source>
        <dbReference type="ARBA" id="ARBA00022801"/>
    </source>
</evidence>
<keyword evidence="8" id="KW-0479">Metal-binding</keyword>
<evidence type="ECO:0000256" key="10">
    <source>
        <dbReference type="ARBA" id="ARBA00022833"/>
    </source>
</evidence>
<organism evidence="12 13">
    <name type="scientific">Eiseniibacteriota bacterium</name>
    <dbReference type="NCBI Taxonomy" id="2212470"/>
    <lineage>
        <taxon>Bacteria</taxon>
        <taxon>Candidatus Eiseniibacteriota</taxon>
    </lineage>
</organism>
<gene>
    <name evidence="12" type="primary">allB</name>
    <name evidence="12" type="ORF">HOP12_05340</name>
</gene>
<evidence type="ECO:0000256" key="4">
    <source>
        <dbReference type="ARBA" id="ARBA00010286"/>
    </source>
</evidence>
<name>A0A849SQ99_UNCEI</name>
<comment type="function">
    <text evidence="2">Catalyzes the reversible cyclization of carbamoyl aspartate to dihydroorotate.</text>
</comment>
<dbReference type="Gene3D" id="3.20.20.140">
    <property type="entry name" value="Metal-dependent hydrolases"/>
    <property type="match status" value="1"/>
</dbReference>
<dbReference type="GO" id="GO:0000256">
    <property type="term" value="P:allantoin catabolic process"/>
    <property type="evidence" value="ECO:0007669"/>
    <property type="project" value="InterPro"/>
</dbReference>
<evidence type="ECO:0000256" key="7">
    <source>
        <dbReference type="ARBA" id="ARBA00012863"/>
    </source>
</evidence>
<evidence type="ECO:0000256" key="5">
    <source>
        <dbReference type="ARBA" id="ARBA00010368"/>
    </source>
</evidence>
<dbReference type="SUPFAM" id="SSF51338">
    <property type="entry name" value="Composite domain of metallo-dependent hydrolases"/>
    <property type="match status" value="1"/>
</dbReference>
<dbReference type="EC" id="3.5.2.5" evidence="7"/>
<dbReference type="GO" id="GO:0005737">
    <property type="term" value="C:cytoplasm"/>
    <property type="evidence" value="ECO:0007669"/>
    <property type="project" value="TreeGrafter"/>
</dbReference>
<accession>A0A849SQ99</accession>
<proteinExistence type="inferred from homology"/>